<dbReference type="Pfam" id="PF07876">
    <property type="entry name" value="Dabb"/>
    <property type="match status" value="1"/>
</dbReference>
<protein>
    <submittedName>
        <fullName evidence="2">Dabb family protein</fullName>
    </submittedName>
</protein>
<keyword evidence="3" id="KW-1185">Reference proteome</keyword>
<dbReference type="Gene3D" id="3.30.70.100">
    <property type="match status" value="1"/>
</dbReference>
<evidence type="ECO:0000313" key="3">
    <source>
        <dbReference type="Proteomes" id="UP000315252"/>
    </source>
</evidence>
<dbReference type="AlphaFoldDB" id="A0A545TTV2"/>
<dbReference type="EMBL" id="VHSH01000003">
    <property type="protein sequence ID" value="TQV80581.1"/>
    <property type="molecule type" value="Genomic_DNA"/>
</dbReference>
<gene>
    <name evidence="2" type="ORF">FKG95_10435</name>
</gene>
<name>A0A545TTV2_9PROT</name>
<dbReference type="RefSeq" id="WP_142896295.1">
    <property type="nucleotide sequence ID" value="NZ_ML660054.1"/>
</dbReference>
<dbReference type="InterPro" id="IPR013097">
    <property type="entry name" value="Dabb"/>
</dbReference>
<dbReference type="OrthoDB" id="9816070at2"/>
<dbReference type="InterPro" id="IPR011008">
    <property type="entry name" value="Dimeric_a/b-barrel"/>
</dbReference>
<dbReference type="Proteomes" id="UP000315252">
    <property type="component" value="Unassembled WGS sequence"/>
</dbReference>
<feature type="domain" description="Stress-response A/B barrel" evidence="1">
    <location>
        <begin position="2"/>
        <end position="100"/>
    </location>
</feature>
<sequence>MIRHCVFIRYQPGTSDDLKRGIYEGLAGLQDHHPGFLGIDYGDNVSPECMDKGHSEGFIITFSDAAALNAYLVDDEHLAIGARLVAAAEGGKDGILVFDMEVAV</sequence>
<organism evidence="2 3">
    <name type="scientific">Denitrobaculum tricleocarpae</name>
    <dbReference type="NCBI Taxonomy" id="2591009"/>
    <lineage>
        <taxon>Bacteria</taxon>
        <taxon>Pseudomonadati</taxon>
        <taxon>Pseudomonadota</taxon>
        <taxon>Alphaproteobacteria</taxon>
        <taxon>Rhodospirillales</taxon>
        <taxon>Rhodospirillaceae</taxon>
        <taxon>Denitrobaculum</taxon>
    </lineage>
</organism>
<dbReference type="PROSITE" id="PS51502">
    <property type="entry name" value="S_R_A_B_BARREL"/>
    <property type="match status" value="1"/>
</dbReference>
<dbReference type="SUPFAM" id="SSF54909">
    <property type="entry name" value="Dimeric alpha+beta barrel"/>
    <property type="match status" value="1"/>
</dbReference>
<proteinExistence type="predicted"/>
<accession>A0A545TTV2</accession>
<evidence type="ECO:0000259" key="1">
    <source>
        <dbReference type="PROSITE" id="PS51502"/>
    </source>
</evidence>
<reference evidence="2 3" key="1">
    <citation type="submission" date="2019-06" db="EMBL/GenBank/DDBJ databases">
        <title>Whole genome sequence for Rhodospirillaceae sp. R148.</title>
        <authorList>
            <person name="Wang G."/>
        </authorList>
    </citation>
    <scope>NUCLEOTIDE SEQUENCE [LARGE SCALE GENOMIC DNA]</scope>
    <source>
        <strain evidence="2 3">R148</strain>
    </source>
</reference>
<dbReference type="SMART" id="SM00886">
    <property type="entry name" value="Dabb"/>
    <property type="match status" value="1"/>
</dbReference>
<comment type="caution">
    <text evidence="2">The sequence shown here is derived from an EMBL/GenBank/DDBJ whole genome shotgun (WGS) entry which is preliminary data.</text>
</comment>
<evidence type="ECO:0000313" key="2">
    <source>
        <dbReference type="EMBL" id="TQV80581.1"/>
    </source>
</evidence>